<reference evidence="5 6" key="1">
    <citation type="submission" date="2018-12" db="EMBL/GenBank/DDBJ databases">
        <authorList>
            <person name="Yang Y."/>
        </authorList>
    </citation>
    <scope>NUCLEOTIDE SEQUENCE [LARGE SCALE GENOMIC DNA]</scope>
    <source>
        <strain evidence="5 6">GSF71</strain>
    </source>
</reference>
<dbReference type="SMART" id="SM00028">
    <property type="entry name" value="TPR"/>
    <property type="match status" value="6"/>
</dbReference>
<keyword evidence="5" id="KW-0489">Methyltransferase</keyword>
<evidence type="ECO:0000256" key="3">
    <source>
        <dbReference type="PROSITE-ProRule" id="PRU00339"/>
    </source>
</evidence>
<evidence type="ECO:0000256" key="1">
    <source>
        <dbReference type="ARBA" id="ARBA00022737"/>
    </source>
</evidence>
<keyword evidence="1" id="KW-0677">Repeat</keyword>
<feature type="domain" description="Methyltransferase type 12" evidence="4">
    <location>
        <begin position="598"/>
        <end position="692"/>
    </location>
</feature>
<dbReference type="Proteomes" id="UP000280346">
    <property type="component" value="Unassembled WGS sequence"/>
</dbReference>
<dbReference type="Gene3D" id="3.40.50.150">
    <property type="entry name" value="Vaccinia Virus protein VP39"/>
    <property type="match status" value="1"/>
</dbReference>
<dbReference type="InterPro" id="IPR019734">
    <property type="entry name" value="TPR_rpt"/>
</dbReference>
<organism evidence="5 6">
    <name type="scientific">Azospirillum doebereinerae</name>
    <dbReference type="NCBI Taxonomy" id="92933"/>
    <lineage>
        <taxon>Bacteria</taxon>
        <taxon>Pseudomonadati</taxon>
        <taxon>Pseudomonadota</taxon>
        <taxon>Alphaproteobacteria</taxon>
        <taxon>Rhodospirillales</taxon>
        <taxon>Azospirillaceae</taxon>
        <taxon>Azospirillum</taxon>
    </lineage>
</organism>
<dbReference type="GO" id="GO:0008168">
    <property type="term" value="F:methyltransferase activity"/>
    <property type="evidence" value="ECO:0007669"/>
    <property type="project" value="UniProtKB-KW"/>
</dbReference>
<accession>A0A3S0XA74</accession>
<dbReference type="Pfam" id="PF13432">
    <property type="entry name" value="TPR_16"/>
    <property type="match status" value="2"/>
</dbReference>
<dbReference type="PANTHER" id="PTHR45586:SF1">
    <property type="entry name" value="LIPOPOLYSACCHARIDE ASSEMBLY PROTEIN B"/>
    <property type="match status" value="1"/>
</dbReference>
<dbReference type="InterPro" id="IPR013217">
    <property type="entry name" value="Methyltransf_12"/>
</dbReference>
<feature type="repeat" description="TPR" evidence="3">
    <location>
        <begin position="275"/>
        <end position="308"/>
    </location>
</feature>
<dbReference type="Pfam" id="PF08242">
    <property type="entry name" value="Methyltransf_12"/>
    <property type="match status" value="1"/>
</dbReference>
<evidence type="ECO:0000259" key="4">
    <source>
        <dbReference type="Pfam" id="PF08242"/>
    </source>
</evidence>
<dbReference type="AlphaFoldDB" id="A0A3S0XA74"/>
<dbReference type="InterPro" id="IPR029063">
    <property type="entry name" value="SAM-dependent_MTases_sf"/>
</dbReference>
<proteinExistence type="predicted"/>
<dbReference type="RefSeq" id="WP_127000074.1">
    <property type="nucleotide sequence ID" value="NZ_JBNPXW010000012.1"/>
</dbReference>
<dbReference type="PROSITE" id="PS50005">
    <property type="entry name" value="TPR"/>
    <property type="match status" value="1"/>
</dbReference>
<dbReference type="SUPFAM" id="SSF48452">
    <property type="entry name" value="TPR-like"/>
    <property type="match status" value="2"/>
</dbReference>
<name>A0A3S0XA74_9PROT</name>
<dbReference type="InterPro" id="IPR011990">
    <property type="entry name" value="TPR-like_helical_dom_sf"/>
</dbReference>
<dbReference type="SUPFAM" id="SSF53335">
    <property type="entry name" value="S-adenosyl-L-methionine-dependent methyltransferases"/>
    <property type="match status" value="1"/>
</dbReference>
<gene>
    <name evidence="5" type="ORF">EJ913_17255</name>
</gene>
<keyword evidence="2 3" id="KW-0802">TPR repeat</keyword>
<evidence type="ECO:0000256" key="2">
    <source>
        <dbReference type="ARBA" id="ARBA00022803"/>
    </source>
</evidence>
<keyword evidence="5" id="KW-0808">Transferase</keyword>
<keyword evidence="6" id="KW-1185">Reference proteome</keyword>
<dbReference type="PANTHER" id="PTHR45586">
    <property type="entry name" value="TPR REPEAT-CONTAINING PROTEIN PA4667"/>
    <property type="match status" value="1"/>
</dbReference>
<evidence type="ECO:0000313" key="5">
    <source>
        <dbReference type="EMBL" id="RUQ68919.1"/>
    </source>
</evidence>
<dbReference type="EMBL" id="RZIJ01000013">
    <property type="protein sequence ID" value="RUQ68919.1"/>
    <property type="molecule type" value="Genomic_DNA"/>
</dbReference>
<dbReference type="InterPro" id="IPR051012">
    <property type="entry name" value="CellSynth/LPSAsmb/PSIAsmb"/>
</dbReference>
<comment type="caution">
    <text evidence="5">The sequence shown here is derived from an EMBL/GenBank/DDBJ whole genome shotgun (WGS) entry which is preliminary data.</text>
</comment>
<evidence type="ECO:0000313" key="6">
    <source>
        <dbReference type="Proteomes" id="UP000280346"/>
    </source>
</evidence>
<dbReference type="OrthoDB" id="649979at2"/>
<sequence length="837" mass="90249">MTIGPQDVRPALDHCRAGRPDEAERLYRDLLSQGAFTVDAMAPLAELARVLGLAEDAAAWSGRAVRLTPDRSEAWTERGLALLAGPRAQDALTASRRAVALAPRSAPALRALAVGRLRLNQPQEAGEACAEALAVQPGYPEAFATLALVRMVEGRADDADALFRRATDGNPTLADAFGNHAALLARLGRETEALERAERAITLRPRLASAHHLLGTLHRRAGRRDRAELHFTAAAADPRHLDARLALIALRCEEGCADDAVPLGLEALAIAPADADTPFQIGTLFLRHGRRDLAVPYLRRAVRLSPGTSRFWTGFALALRGVRVAGADAEWRADLTSAFAQPGVDPADLVSVVSGVVMAEPAVARLAEVAGDPAALEALLCSGGLTPLAGDTLLHALLSGAVAADAGMERIVTALRRALLGVTAGPEQPLDLSSWGHPWLTLCARLAHQGFLGEYALAESPAETAAVTRLEDGIRQRLDRGEAVPNHWIALFGAYRPLHHLPALLAERSWPDEIARLLELQVTEPLDEARLAAELPALTPIRDGVSILVRGQYEENPYPRWTATGLRDTPLSLSRTLRTLFPQAPVPDRAWPEPEVLVAGCGTGREAIWAARHIEGARVLAVDLSRRSLSYGARQSRRLGVGNVAFAQADLLELGGMGRRFDLVHSVGVLHHMRDPLAGLRVLTGLLAPGGVMKLGLYSAIARRPIQAVRDFAAARGHGATPEGIRRLRQDILALPADDPVRSVASSPDFFTVSACRDLILHVHETQATLPWLQQALDGLGLVLLGFEFEDPAVHSLYRRRFPDDPAMTSFAAWGQLEEEFPALFGQLYQFWVTGRE</sequence>
<protein>
    <submittedName>
        <fullName evidence="5">Methyltransferase domain-containing protein</fullName>
    </submittedName>
</protein>
<dbReference type="GO" id="GO:0032259">
    <property type="term" value="P:methylation"/>
    <property type="evidence" value="ECO:0007669"/>
    <property type="project" value="UniProtKB-KW"/>
</dbReference>
<dbReference type="Gene3D" id="1.25.40.10">
    <property type="entry name" value="Tetratricopeptide repeat domain"/>
    <property type="match status" value="2"/>
</dbReference>
<dbReference type="CDD" id="cd02440">
    <property type="entry name" value="AdoMet_MTases"/>
    <property type="match status" value="1"/>
</dbReference>